<comment type="caution">
    <text evidence="4">The sequence shown here is derived from an EMBL/GenBank/DDBJ whole genome shotgun (WGS) entry which is preliminary data.</text>
</comment>
<evidence type="ECO:0000259" key="3">
    <source>
        <dbReference type="SMART" id="SM00822"/>
    </source>
</evidence>
<evidence type="ECO:0000256" key="2">
    <source>
        <dbReference type="ARBA" id="ARBA00023002"/>
    </source>
</evidence>
<dbReference type="Gene3D" id="3.40.50.720">
    <property type="entry name" value="NAD(P)-binding Rossmann-like Domain"/>
    <property type="match status" value="1"/>
</dbReference>
<dbReference type="Proteomes" id="UP001156690">
    <property type="component" value="Unassembled WGS sequence"/>
</dbReference>
<dbReference type="EMBL" id="BSNX01000037">
    <property type="protein sequence ID" value="GLQ73709.1"/>
    <property type="molecule type" value="Genomic_DNA"/>
</dbReference>
<evidence type="ECO:0000313" key="4">
    <source>
        <dbReference type="EMBL" id="GLQ73709.1"/>
    </source>
</evidence>
<name>A0AAV5NTP7_9VIBR</name>
<dbReference type="InterPro" id="IPR020904">
    <property type="entry name" value="Sc_DH/Rdtase_CS"/>
</dbReference>
<feature type="domain" description="Ketoreductase" evidence="3">
    <location>
        <begin position="5"/>
        <end position="168"/>
    </location>
</feature>
<keyword evidence="5" id="KW-1185">Reference proteome</keyword>
<dbReference type="InterPro" id="IPR051122">
    <property type="entry name" value="SDR_DHRS6-like"/>
</dbReference>
<dbReference type="Pfam" id="PF13561">
    <property type="entry name" value="adh_short_C2"/>
    <property type="match status" value="1"/>
</dbReference>
<protein>
    <submittedName>
        <fullName evidence="4">Short-chain dehydrogenase</fullName>
    </submittedName>
</protein>
<dbReference type="PRINTS" id="PR00081">
    <property type="entry name" value="GDHRDH"/>
</dbReference>
<dbReference type="InterPro" id="IPR002347">
    <property type="entry name" value="SDR_fam"/>
</dbReference>
<gene>
    <name evidence="4" type="ORF">GCM10007932_30690</name>
</gene>
<dbReference type="SUPFAM" id="SSF51735">
    <property type="entry name" value="NAD(P)-binding Rossmann-fold domains"/>
    <property type="match status" value="1"/>
</dbReference>
<dbReference type="PANTHER" id="PTHR43477:SF1">
    <property type="entry name" value="DIHYDROANTICAPSIN 7-DEHYDROGENASE"/>
    <property type="match status" value="1"/>
</dbReference>
<proteinExistence type="inferred from homology"/>
<dbReference type="AlphaFoldDB" id="A0AAV5NTP7"/>
<dbReference type="CDD" id="cd05233">
    <property type="entry name" value="SDR_c"/>
    <property type="match status" value="1"/>
</dbReference>
<sequence length="252" mass="27133">MLQGKVALITGSASGIGLAIAKGFHQAGAHIVLVDINPEHLESAAEGFGSDRITALTCDVSSEPDVKRLVAELEQQIGRLDILVNNAGIAHIGNVENTELDELQRVFSVNVNGLFLFTKYLMPMLQSAKGSILNLSSIAAKLGIADRFAYSASKGAVSAMTLSIARDYVDKGVRCNCICPARVHTPFVDGYLDKHYPDNKNEMFKVLSEYQPIGRMGTPEEIADIAVFLCSDKAKFITGVSYDIDGGVVQLR</sequence>
<dbReference type="NCBIfam" id="NF005559">
    <property type="entry name" value="PRK07231.1"/>
    <property type="match status" value="1"/>
</dbReference>
<dbReference type="PROSITE" id="PS00061">
    <property type="entry name" value="ADH_SHORT"/>
    <property type="match status" value="1"/>
</dbReference>
<dbReference type="InterPro" id="IPR036291">
    <property type="entry name" value="NAD(P)-bd_dom_sf"/>
</dbReference>
<dbReference type="SMART" id="SM00822">
    <property type="entry name" value="PKS_KR"/>
    <property type="match status" value="1"/>
</dbReference>
<dbReference type="GO" id="GO:0016491">
    <property type="term" value="F:oxidoreductase activity"/>
    <property type="evidence" value="ECO:0007669"/>
    <property type="project" value="UniProtKB-KW"/>
</dbReference>
<evidence type="ECO:0000256" key="1">
    <source>
        <dbReference type="ARBA" id="ARBA00006484"/>
    </source>
</evidence>
<keyword evidence="2" id="KW-0560">Oxidoreductase</keyword>
<reference evidence="5" key="1">
    <citation type="journal article" date="2019" name="Int. J. Syst. Evol. Microbiol.">
        <title>The Global Catalogue of Microorganisms (GCM) 10K type strain sequencing project: providing services to taxonomists for standard genome sequencing and annotation.</title>
        <authorList>
            <consortium name="The Broad Institute Genomics Platform"/>
            <consortium name="The Broad Institute Genome Sequencing Center for Infectious Disease"/>
            <person name="Wu L."/>
            <person name="Ma J."/>
        </authorList>
    </citation>
    <scope>NUCLEOTIDE SEQUENCE [LARGE SCALE GENOMIC DNA]</scope>
    <source>
        <strain evidence="5">NBRC 15640</strain>
    </source>
</reference>
<organism evidence="4 5">
    <name type="scientific">Vibrio penaeicida</name>
    <dbReference type="NCBI Taxonomy" id="104609"/>
    <lineage>
        <taxon>Bacteria</taxon>
        <taxon>Pseudomonadati</taxon>
        <taxon>Pseudomonadota</taxon>
        <taxon>Gammaproteobacteria</taxon>
        <taxon>Vibrionales</taxon>
        <taxon>Vibrionaceae</taxon>
        <taxon>Vibrio</taxon>
    </lineage>
</organism>
<dbReference type="PANTHER" id="PTHR43477">
    <property type="entry name" value="DIHYDROANTICAPSIN 7-DEHYDROGENASE"/>
    <property type="match status" value="1"/>
</dbReference>
<comment type="similarity">
    <text evidence="1">Belongs to the short-chain dehydrogenases/reductases (SDR) family.</text>
</comment>
<dbReference type="PRINTS" id="PR00080">
    <property type="entry name" value="SDRFAMILY"/>
</dbReference>
<dbReference type="RefSeq" id="WP_126608768.1">
    <property type="nucleotide sequence ID" value="NZ_AP025144.1"/>
</dbReference>
<dbReference type="FunFam" id="3.40.50.720:FF:000084">
    <property type="entry name" value="Short-chain dehydrogenase reductase"/>
    <property type="match status" value="1"/>
</dbReference>
<dbReference type="InterPro" id="IPR057326">
    <property type="entry name" value="KR_dom"/>
</dbReference>
<accession>A0AAV5NTP7</accession>
<evidence type="ECO:0000313" key="5">
    <source>
        <dbReference type="Proteomes" id="UP001156690"/>
    </source>
</evidence>